<evidence type="ECO:0000259" key="1">
    <source>
        <dbReference type="Pfam" id="PF04542"/>
    </source>
</evidence>
<evidence type="ECO:0000313" key="2">
    <source>
        <dbReference type="EMBL" id="BCK80153.1"/>
    </source>
</evidence>
<dbReference type="KEGG" id="vfa:MM35RIKEN_23450"/>
<keyword evidence="3" id="KW-1185">Reference proteome</keyword>
<name>A0A810Q667_9FIRM</name>
<dbReference type="InterPro" id="IPR014284">
    <property type="entry name" value="RNA_pol_sigma-70_dom"/>
</dbReference>
<protein>
    <recommendedName>
        <fullName evidence="1">RNA polymerase sigma-70 region 2 domain-containing protein</fullName>
    </recommendedName>
</protein>
<feature type="domain" description="RNA polymerase sigma-70 region 2" evidence="1">
    <location>
        <begin position="40"/>
        <end position="91"/>
    </location>
</feature>
<dbReference type="InterPro" id="IPR007627">
    <property type="entry name" value="RNA_pol_sigma70_r2"/>
</dbReference>
<dbReference type="GO" id="GO:0006352">
    <property type="term" value="P:DNA-templated transcription initiation"/>
    <property type="evidence" value="ECO:0007669"/>
    <property type="project" value="InterPro"/>
</dbReference>
<dbReference type="GO" id="GO:0003700">
    <property type="term" value="F:DNA-binding transcription factor activity"/>
    <property type="evidence" value="ECO:0007669"/>
    <property type="project" value="InterPro"/>
</dbReference>
<dbReference type="AlphaFoldDB" id="A0A810Q667"/>
<sequence>MNLTMKNKDIALTDAQRSMVEANMDVVRWAIRTSIQVNEQRYGFGYDDLFQEGCIWLCKAAVTYDPDGGASFSTYAQRVVENGLRTYCRLQHSRELRSFPVSEIFDTEADGHRAMATGICSLQEQLAEVDALSLLESAKQQYNGVARLGIEAMQLKFIGLSNTDIAAYYGIKANYLGAAVHRAAERLRNNAEFLNSLEYEPMKKSSKAS</sequence>
<proteinExistence type="predicted"/>
<reference evidence="2" key="1">
    <citation type="submission" date="2020-09" db="EMBL/GenBank/DDBJ databases">
        <title>New species isolated from human feces.</title>
        <authorList>
            <person name="Kitahara M."/>
            <person name="Shigeno Y."/>
            <person name="Shime M."/>
            <person name="Matsumoto Y."/>
            <person name="Nakamura S."/>
            <person name="Motooka D."/>
            <person name="Fukuoka S."/>
            <person name="Nishikawa H."/>
            <person name="Benno Y."/>
        </authorList>
    </citation>
    <scope>NUCLEOTIDE SEQUENCE</scope>
    <source>
        <strain evidence="2">MM35</strain>
        <plasmid evidence="2">pMM35_02</plasmid>
    </source>
</reference>
<accession>A0A810Q667</accession>
<gene>
    <name evidence="2" type="ORF">MM35RIKEN_23450</name>
</gene>
<evidence type="ECO:0000313" key="3">
    <source>
        <dbReference type="Proteomes" id="UP000681343"/>
    </source>
</evidence>
<dbReference type="Gene3D" id="1.10.1740.10">
    <property type="match status" value="1"/>
</dbReference>
<keyword evidence="2" id="KW-0614">Plasmid</keyword>
<dbReference type="SUPFAM" id="SSF88946">
    <property type="entry name" value="Sigma2 domain of RNA polymerase sigma factors"/>
    <property type="match status" value="1"/>
</dbReference>
<organism evidence="2 3">
    <name type="scientific">Vescimonas fastidiosa</name>
    <dbReference type="NCBI Taxonomy" id="2714353"/>
    <lineage>
        <taxon>Bacteria</taxon>
        <taxon>Bacillati</taxon>
        <taxon>Bacillota</taxon>
        <taxon>Clostridia</taxon>
        <taxon>Eubacteriales</taxon>
        <taxon>Oscillospiraceae</taxon>
        <taxon>Vescimonas</taxon>
    </lineage>
</organism>
<geneLocation type="plasmid" evidence="2 3">
    <name>pMM35_02</name>
</geneLocation>
<dbReference type="EMBL" id="AP023417">
    <property type="protein sequence ID" value="BCK80153.1"/>
    <property type="molecule type" value="Genomic_DNA"/>
</dbReference>
<dbReference type="NCBIfam" id="TIGR02937">
    <property type="entry name" value="sigma70-ECF"/>
    <property type="match status" value="1"/>
</dbReference>
<dbReference type="Proteomes" id="UP000681343">
    <property type="component" value="Plasmid pMM35_02"/>
</dbReference>
<dbReference type="Pfam" id="PF04542">
    <property type="entry name" value="Sigma70_r2"/>
    <property type="match status" value="1"/>
</dbReference>
<dbReference type="InterPro" id="IPR013325">
    <property type="entry name" value="RNA_pol_sigma_r2"/>
</dbReference>